<dbReference type="AlphaFoldDB" id="A0A9D2BME5"/>
<dbReference type="Pfam" id="PF21360">
    <property type="entry name" value="PylC-like_N"/>
    <property type="match status" value="1"/>
</dbReference>
<reference evidence="2" key="2">
    <citation type="submission" date="2021-04" db="EMBL/GenBank/DDBJ databases">
        <authorList>
            <person name="Gilroy R."/>
        </authorList>
    </citation>
    <scope>NUCLEOTIDE SEQUENCE</scope>
    <source>
        <strain evidence="2">ChiGjej1B1-14440</strain>
    </source>
</reference>
<feature type="non-terminal residue" evidence="2">
    <location>
        <position position="140"/>
    </location>
</feature>
<gene>
    <name evidence="2" type="ORF">H9980_02605</name>
</gene>
<dbReference type="Proteomes" id="UP000886724">
    <property type="component" value="Unassembled WGS sequence"/>
</dbReference>
<accession>A0A9D2BME5</accession>
<evidence type="ECO:0000313" key="2">
    <source>
        <dbReference type="EMBL" id="HIX80847.1"/>
    </source>
</evidence>
<evidence type="ECO:0000259" key="1">
    <source>
        <dbReference type="Pfam" id="PF21360"/>
    </source>
</evidence>
<dbReference type="EMBL" id="DXET01000065">
    <property type="protein sequence ID" value="HIX80847.1"/>
    <property type="molecule type" value="Genomic_DNA"/>
</dbReference>
<organism evidence="2 3">
    <name type="scientific">Candidatus Erysipelatoclostridium merdavium</name>
    <dbReference type="NCBI Taxonomy" id="2838566"/>
    <lineage>
        <taxon>Bacteria</taxon>
        <taxon>Bacillati</taxon>
        <taxon>Bacillota</taxon>
        <taxon>Erysipelotrichia</taxon>
        <taxon>Erysipelotrichales</taxon>
        <taxon>Erysipelotrichales incertae sedis</taxon>
    </lineage>
</organism>
<reference evidence="2" key="1">
    <citation type="journal article" date="2021" name="PeerJ">
        <title>Extensive microbial diversity within the chicken gut microbiome revealed by metagenomics and culture.</title>
        <authorList>
            <person name="Gilroy R."/>
            <person name="Ravi A."/>
            <person name="Getino M."/>
            <person name="Pursley I."/>
            <person name="Horton D.L."/>
            <person name="Alikhan N.F."/>
            <person name="Baker D."/>
            <person name="Gharbi K."/>
            <person name="Hall N."/>
            <person name="Watson M."/>
            <person name="Adriaenssens E.M."/>
            <person name="Foster-Nyarko E."/>
            <person name="Jarju S."/>
            <person name="Secka A."/>
            <person name="Antonio M."/>
            <person name="Oren A."/>
            <person name="Chaudhuri R.R."/>
            <person name="La Ragione R."/>
            <person name="Hildebrand F."/>
            <person name="Pallen M.J."/>
        </authorList>
    </citation>
    <scope>NUCLEOTIDE SEQUENCE</scope>
    <source>
        <strain evidence="2">ChiGjej1B1-14440</strain>
    </source>
</reference>
<comment type="caution">
    <text evidence="2">The sequence shown here is derived from an EMBL/GenBank/DDBJ whole genome shotgun (WGS) entry which is preliminary data.</text>
</comment>
<name>A0A9D2BME5_9FIRM</name>
<feature type="domain" description="PylC N-terminal" evidence="1">
    <location>
        <begin position="3"/>
        <end position="97"/>
    </location>
</feature>
<proteinExistence type="predicted"/>
<dbReference type="Gene3D" id="3.40.50.20">
    <property type="match status" value="1"/>
</dbReference>
<dbReference type="InterPro" id="IPR048764">
    <property type="entry name" value="PylC_N"/>
</dbReference>
<protein>
    <submittedName>
        <fullName evidence="2">Carbamoyl phosphate synthase</fullName>
    </submittedName>
</protein>
<evidence type="ECO:0000313" key="3">
    <source>
        <dbReference type="Proteomes" id="UP000886724"/>
    </source>
</evidence>
<sequence>MNILILSAGTRNKIVEYFKKELNGTGNVIVADCNSLAPTLYVADRYYIVPRIDDPAYLDSILNICIKENVSGLFSLIDPELMLIAKYKHIFINHGIIPFVSDLDVVETCFDKFKMYTRCKNIGIPTIKSYIDFNIFLDDY</sequence>